<dbReference type="EMBL" id="KL363336">
    <property type="protein sequence ID" value="KFD47217.1"/>
    <property type="molecule type" value="Genomic_DNA"/>
</dbReference>
<dbReference type="SUPFAM" id="SSF53098">
    <property type="entry name" value="Ribonuclease H-like"/>
    <property type="match status" value="2"/>
</dbReference>
<gene>
    <name evidence="2" type="ORF">M513_11924</name>
</gene>
<dbReference type="GO" id="GO:0015074">
    <property type="term" value="P:DNA integration"/>
    <property type="evidence" value="ECO:0007669"/>
    <property type="project" value="InterPro"/>
</dbReference>
<dbReference type="PANTHER" id="PTHR37984">
    <property type="entry name" value="PROTEIN CBG26694"/>
    <property type="match status" value="1"/>
</dbReference>
<feature type="domain" description="Integrase catalytic" evidence="1">
    <location>
        <begin position="1"/>
        <end position="115"/>
    </location>
</feature>
<feature type="domain" description="Integrase catalytic" evidence="1">
    <location>
        <begin position="213"/>
        <end position="405"/>
    </location>
</feature>
<evidence type="ECO:0000313" key="2">
    <source>
        <dbReference type="EMBL" id="KFD47217.1"/>
    </source>
</evidence>
<name>A0A085LQH1_9BILA</name>
<dbReference type="PROSITE" id="PS50994">
    <property type="entry name" value="INTEGRASE"/>
    <property type="match status" value="2"/>
</dbReference>
<reference evidence="2 3" key="1">
    <citation type="journal article" date="2014" name="Nat. Genet.">
        <title>Genome and transcriptome of the porcine whipworm Trichuris suis.</title>
        <authorList>
            <person name="Jex A.R."/>
            <person name="Nejsum P."/>
            <person name="Schwarz E.M."/>
            <person name="Hu L."/>
            <person name="Young N.D."/>
            <person name="Hall R.S."/>
            <person name="Korhonen P.K."/>
            <person name="Liao S."/>
            <person name="Thamsborg S."/>
            <person name="Xia J."/>
            <person name="Xu P."/>
            <person name="Wang S."/>
            <person name="Scheerlinck J.P."/>
            <person name="Hofmann A."/>
            <person name="Sternberg P.W."/>
            <person name="Wang J."/>
            <person name="Gasser R.B."/>
        </authorList>
    </citation>
    <scope>NUCLEOTIDE SEQUENCE [LARGE SCALE GENOMIC DNA]</scope>
    <source>
        <strain evidence="2">DCEP-RM93M</strain>
    </source>
</reference>
<dbReference type="Gene3D" id="3.30.420.10">
    <property type="entry name" value="Ribonuclease H-like superfamily/Ribonuclease H"/>
    <property type="match status" value="2"/>
</dbReference>
<organism evidence="2 3">
    <name type="scientific">Trichuris suis</name>
    <name type="common">pig whipworm</name>
    <dbReference type="NCBI Taxonomy" id="68888"/>
    <lineage>
        <taxon>Eukaryota</taxon>
        <taxon>Metazoa</taxon>
        <taxon>Ecdysozoa</taxon>
        <taxon>Nematoda</taxon>
        <taxon>Enoplea</taxon>
        <taxon>Dorylaimia</taxon>
        <taxon>Trichinellida</taxon>
        <taxon>Trichuridae</taxon>
        <taxon>Trichuris</taxon>
    </lineage>
</organism>
<dbReference type="InterPro" id="IPR012337">
    <property type="entry name" value="RNaseH-like_sf"/>
</dbReference>
<dbReference type="GO" id="GO:0003676">
    <property type="term" value="F:nucleic acid binding"/>
    <property type="evidence" value="ECO:0007669"/>
    <property type="project" value="InterPro"/>
</dbReference>
<sequence length="483" mass="55151">MVSDLQSLSLITIEIFCHEGLPREVVSDNGVQFTSNEFKQFLNDHAIRHCRTSLYYHQANSEVERFNRVLKACLQLASRTGRLRSEVVTEFVMHYHVSPHAVTGETPSRLLHGQTLKTKLDSPFSCFSFPKPDEAVRQKVVKKQQYIRDYCDRRRGIRLPHFKPGDMVRVRLQRTSGKGPSFSKPVQIASKLMGFNYDVKYKPGHVNVIADALSRLPATNSHEIAEYEEDVVAEITSEIPAVAPSELADATSKCSVLSQVLRYMEVGWPDNEKSLSIELIPFYRARYELAVHNGCIICGTGRLEIFCHEGLPREVVSDNGVQFTSNEFKQFLNDHAIRHCRTSLYYHQANSEVERFNRVLKACLQLASRTGRLRSEVVTEFVMHYHVSPHAVTGETPSRLLHGQTLKTKLDSPFSCFSFPKPDEAVRQKVVKKQQYIRDYCDRRRGIRLPHFKPGDMVRVRLQRTSGKGPSFSKPVQIASKIM</sequence>
<keyword evidence="3" id="KW-1185">Reference proteome</keyword>
<dbReference type="AlphaFoldDB" id="A0A085LQH1"/>
<evidence type="ECO:0000313" key="3">
    <source>
        <dbReference type="Proteomes" id="UP000030764"/>
    </source>
</evidence>
<dbReference type="PANTHER" id="PTHR37984:SF5">
    <property type="entry name" value="PROTEIN NYNRIN-LIKE"/>
    <property type="match status" value="1"/>
</dbReference>
<dbReference type="InterPro" id="IPR050951">
    <property type="entry name" value="Retrovirus_Pol_polyprotein"/>
</dbReference>
<accession>A0A085LQH1</accession>
<evidence type="ECO:0000259" key="1">
    <source>
        <dbReference type="PROSITE" id="PS50994"/>
    </source>
</evidence>
<proteinExistence type="predicted"/>
<dbReference type="InterPro" id="IPR001584">
    <property type="entry name" value="Integrase_cat-core"/>
</dbReference>
<protein>
    <recommendedName>
        <fullName evidence="1">Integrase catalytic domain-containing protein</fullName>
    </recommendedName>
</protein>
<dbReference type="Proteomes" id="UP000030764">
    <property type="component" value="Unassembled WGS sequence"/>
</dbReference>
<dbReference type="InterPro" id="IPR036397">
    <property type="entry name" value="RNaseH_sf"/>
</dbReference>